<dbReference type="Proteomes" id="UP000619244">
    <property type="component" value="Unassembled WGS sequence"/>
</dbReference>
<evidence type="ECO:0000256" key="1">
    <source>
        <dbReference type="SAM" id="SignalP"/>
    </source>
</evidence>
<accession>A0A918NYN8</accession>
<evidence type="ECO:0000313" key="2">
    <source>
        <dbReference type="EMBL" id="GGY07599.1"/>
    </source>
</evidence>
<feature type="chain" id="PRO_5036955724" description="SH3b domain-containing protein" evidence="1">
    <location>
        <begin position="29"/>
        <end position="110"/>
    </location>
</feature>
<sequence length="110" mass="11477">MHTRLKMLGLGLAAATAVTLVQAPAASAATKTWHAQESVRIRAKTSTSSTALGLLPKGAAAAAEFKNGAYVMYFGGVHNACGSKGTIADDRWAKVTYKGITGYVAWNCMD</sequence>
<organism evidence="2 3">
    <name type="scientific">Streptomyces minutiscleroticus</name>
    <dbReference type="NCBI Taxonomy" id="68238"/>
    <lineage>
        <taxon>Bacteria</taxon>
        <taxon>Bacillati</taxon>
        <taxon>Actinomycetota</taxon>
        <taxon>Actinomycetes</taxon>
        <taxon>Kitasatosporales</taxon>
        <taxon>Streptomycetaceae</taxon>
        <taxon>Streptomyces</taxon>
    </lineage>
</organism>
<comment type="caution">
    <text evidence="2">The sequence shown here is derived from an EMBL/GenBank/DDBJ whole genome shotgun (WGS) entry which is preliminary data.</text>
</comment>
<reference evidence="2" key="2">
    <citation type="submission" date="2020-09" db="EMBL/GenBank/DDBJ databases">
        <authorList>
            <person name="Sun Q."/>
            <person name="Ohkuma M."/>
        </authorList>
    </citation>
    <scope>NUCLEOTIDE SEQUENCE</scope>
    <source>
        <strain evidence="2">JCM 4790</strain>
    </source>
</reference>
<keyword evidence="1" id="KW-0732">Signal</keyword>
<reference evidence="2" key="1">
    <citation type="journal article" date="2014" name="Int. J. Syst. Evol. Microbiol.">
        <title>Complete genome sequence of Corynebacterium casei LMG S-19264T (=DSM 44701T), isolated from a smear-ripened cheese.</title>
        <authorList>
            <consortium name="US DOE Joint Genome Institute (JGI-PGF)"/>
            <person name="Walter F."/>
            <person name="Albersmeier A."/>
            <person name="Kalinowski J."/>
            <person name="Ruckert C."/>
        </authorList>
    </citation>
    <scope>NUCLEOTIDE SEQUENCE</scope>
    <source>
        <strain evidence="2">JCM 4790</strain>
    </source>
</reference>
<protein>
    <recommendedName>
        <fullName evidence="4">SH3b domain-containing protein</fullName>
    </recommendedName>
</protein>
<dbReference type="EMBL" id="BMVU01000063">
    <property type="protein sequence ID" value="GGY07599.1"/>
    <property type="molecule type" value="Genomic_DNA"/>
</dbReference>
<evidence type="ECO:0008006" key="4">
    <source>
        <dbReference type="Google" id="ProtNLM"/>
    </source>
</evidence>
<name>A0A918NYN8_9ACTN</name>
<gene>
    <name evidence="2" type="ORF">GCM10010358_70930</name>
</gene>
<evidence type="ECO:0000313" key="3">
    <source>
        <dbReference type="Proteomes" id="UP000619244"/>
    </source>
</evidence>
<dbReference type="RefSeq" id="WP_190194424.1">
    <property type="nucleotide sequence ID" value="NZ_BMVU01000063.1"/>
</dbReference>
<proteinExistence type="predicted"/>
<keyword evidence="3" id="KW-1185">Reference proteome</keyword>
<dbReference type="Gene3D" id="2.30.30.40">
    <property type="entry name" value="SH3 Domains"/>
    <property type="match status" value="1"/>
</dbReference>
<feature type="signal peptide" evidence="1">
    <location>
        <begin position="1"/>
        <end position="28"/>
    </location>
</feature>
<dbReference type="AlphaFoldDB" id="A0A918NYN8"/>